<protein>
    <recommendedName>
        <fullName evidence="4 5">Large ribosomal subunit protein uL10</fullName>
    </recommendedName>
</protein>
<dbReference type="AlphaFoldDB" id="A0A9D1IR35"/>
<dbReference type="Proteomes" id="UP000824082">
    <property type="component" value="Unassembled WGS sequence"/>
</dbReference>
<keyword evidence="5" id="KW-0699">rRNA-binding</keyword>
<evidence type="ECO:0000256" key="1">
    <source>
        <dbReference type="ARBA" id="ARBA00008889"/>
    </source>
</evidence>
<dbReference type="HAMAP" id="MF_00362">
    <property type="entry name" value="Ribosomal_uL10"/>
    <property type="match status" value="1"/>
</dbReference>
<comment type="subunit">
    <text evidence="5">Part of the ribosomal stalk of the 50S ribosomal subunit. The N-terminus interacts with L11 and the large rRNA to form the base of the stalk. The C-terminus forms an elongated spine to which L12 dimers bind in a sequential fashion forming a multimeric L10(L12)X complex.</text>
</comment>
<evidence type="ECO:0000256" key="2">
    <source>
        <dbReference type="ARBA" id="ARBA00022980"/>
    </source>
</evidence>
<comment type="function">
    <text evidence="5">Forms part of the ribosomal stalk, playing a central role in the interaction of the ribosome with GTP-bound translation factors.</text>
</comment>
<dbReference type="Pfam" id="PF00466">
    <property type="entry name" value="Ribosomal_L10"/>
    <property type="match status" value="1"/>
</dbReference>
<dbReference type="Gene3D" id="6.10.250.290">
    <property type="match status" value="1"/>
</dbReference>
<dbReference type="InterPro" id="IPR047865">
    <property type="entry name" value="Ribosomal_uL10_bac_type"/>
</dbReference>
<organism evidence="6 7">
    <name type="scientific">Candidatus Egerieicola faecale</name>
    <dbReference type="NCBI Taxonomy" id="2840774"/>
    <lineage>
        <taxon>Bacteria</taxon>
        <taxon>Bacillati</taxon>
        <taxon>Bacillota</taxon>
        <taxon>Clostridia</taxon>
        <taxon>Eubacteriales</taxon>
        <taxon>Oscillospiraceae</taxon>
        <taxon>Oscillospiraceae incertae sedis</taxon>
        <taxon>Candidatus Egerieicola</taxon>
    </lineage>
</organism>
<dbReference type="EMBL" id="DVMX01000137">
    <property type="protein sequence ID" value="HIU42320.1"/>
    <property type="molecule type" value="Genomic_DNA"/>
</dbReference>
<comment type="similarity">
    <text evidence="1 5">Belongs to the universal ribosomal protein uL10 family.</text>
</comment>
<dbReference type="CDD" id="cd05797">
    <property type="entry name" value="Ribosomal_L10"/>
    <property type="match status" value="1"/>
</dbReference>
<evidence type="ECO:0000256" key="4">
    <source>
        <dbReference type="ARBA" id="ARBA00035202"/>
    </source>
</evidence>
<dbReference type="SUPFAM" id="SSF160369">
    <property type="entry name" value="Ribosomal protein L10-like"/>
    <property type="match status" value="1"/>
</dbReference>
<dbReference type="Gene3D" id="3.30.70.1730">
    <property type="match status" value="1"/>
</dbReference>
<proteinExistence type="inferred from homology"/>
<dbReference type="GO" id="GO:0070180">
    <property type="term" value="F:large ribosomal subunit rRNA binding"/>
    <property type="evidence" value="ECO:0007669"/>
    <property type="project" value="UniProtKB-UniRule"/>
</dbReference>
<gene>
    <name evidence="5" type="primary">rplJ</name>
    <name evidence="6" type="ORF">IAD19_07185</name>
</gene>
<evidence type="ECO:0000313" key="6">
    <source>
        <dbReference type="EMBL" id="HIU42320.1"/>
    </source>
</evidence>
<name>A0A9D1IR35_9FIRM</name>
<dbReference type="NCBIfam" id="NF000955">
    <property type="entry name" value="PRK00099.1-1"/>
    <property type="match status" value="1"/>
</dbReference>
<dbReference type="PANTHER" id="PTHR11560">
    <property type="entry name" value="39S RIBOSOMAL PROTEIN L10, MITOCHONDRIAL"/>
    <property type="match status" value="1"/>
</dbReference>
<dbReference type="GO" id="GO:0003735">
    <property type="term" value="F:structural constituent of ribosome"/>
    <property type="evidence" value="ECO:0007669"/>
    <property type="project" value="InterPro"/>
</dbReference>
<evidence type="ECO:0000256" key="5">
    <source>
        <dbReference type="HAMAP-Rule" id="MF_00362"/>
    </source>
</evidence>
<dbReference type="InterPro" id="IPR001790">
    <property type="entry name" value="Ribosomal_uL10"/>
</dbReference>
<keyword evidence="5" id="KW-0694">RNA-binding</keyword>
<dbReference type="InterPro" id="IPR022973">
    <property type="entry name" value="Ribosomal_uL10_bac"/>
</dbReference>
<dbReference type="InterPro" id="IPR002363">
    <property type="entry name" value="Ribosomal_uL10_CS_bac"/>
</dbReference>
<sequence length="175" mass="18672">MPSATILSEKQKFVADLAEQLKNAVAGVIVDYKGINVADDTALRKELREAGVKYTVVKNTMLRLAAREAGLNGVEEVLEGTTALATSDSDYVAAAKILCKYADAHENFNIKLGFMDGEVLDAAKVQELGNLPSKEELLTQLVYVLSAPMRGLAVSLNEIAKKQGGEAGETEEATA</sequence>
<keyword evidence="2 5" id="KW-0689">Ribosomal protein</keyword>
<reference evidence="6" key="1">
    <citation type="submission" date="2020-10" db="EMBL/GenBank/DDBJ databases">
        <authorList>
            <person name="Gilroy R."/>
        </authorList>
    </citation>
    <scope>NUCLEOTIDE SEQUENCE</scope>
    <source>
        <strain evidence="6">4509</strain>
    </source>
</reference>
<evidence type="ECO:0000313" key="7">
    <source>
        <dbReference type="Proteomes" id="UP000824082"/>
    </source>
</evidence>
<dbReference type="GO" id="GO:0015934">
    <property type="term" value="C:large ribosomal subunit"/>
    <property type="evidence" value="ECO:0007669"/>
    <property type="project" value="InterPro"/>
</dbReference>
<accession>A0A9D1IR35</accession>
<dbReference type="PROSITE" id="PS01109">
    <property type="entry name" value="RIBOSOMAL_L10"/>
    <property type="match status" value="1"/>
</dbReference>
<keyword evidence="3 5" id="KW-0687">Ribonucleoprotein</keyword>
<comment type="caution">
    <text evidence="6">The sequence shown here is derived from an EMBL/GenBank/DDBJ whole genome shotgun (WGS) entry which is preliminary data.</text>
</comment>
<dbReference type="GO" id="GO:0006412">
    <property type="term" value="P:translation"/>
    <property type="evidence" value="ECO:0007669"/>
    <property type="project" value="UniProtKB-UniRule"/>
</dbReference>
<dbReference type="InterPro" id="IPR043141">
    <property type="entry name" value="Ribosomal_uL10-like_sf"/>
</dbReference>
<evidence type="ECO:0000256" key="3">
    <source>
        <dbReference type="ARBA" id="ARBA00023274"/>
    </source>
</evidence>
<reference evidence="6" key="2">
    <citation type="journal article" date="2021" name="PeerJ">
        <title>Extensive microbial diversity within the chicken gut microbiome revealed by metagenomics and culture.</title>
        <authorList>
            <person name="Gilroy R."/>
            <person name="Ravi A."/>
            <person name="Getino M."/>
            <person name="Pursley I."/>
            <person name="Horton D.L."/>
            <person name="Alikhan N.F."/>
            <person name="Baker D."/>
            <person name="Gharbi K."/>
            <person name="Hall N."/>
            <person name="Watson M."/>
            <person name="Adriaenssens E.M."/>
            <person name="Foster-Nyarko E."/>
            <person name="Jarju S."/>
            <person name="Secka A."/>
            <person name="Antonio M."/>
            <person name="Oren A."/>
            <person name="Chaudhuri R.R."/>
            <person name="La Ragione R."/>
            <person name="Hildebrand F."/>
            <person name="Pallen M.J."/>
        </authorList>
    </citation>
    <scope>NUCLEOTIDE SEQUENCE</scope>
    <source>
        <strain evidence="6">4509</strain>
    </source>
</reference>